<protein>
    <recommendedName>
        <fullName evidence="4">Cystathionine gamma-synthase</fullName>
    </recommendedName>
</protein>
<dbReference type="EMBL" id="BARV01005348">
    <property type="protein sequence ID" value="GAI14118.1"/>
    <property type="molecule type" value="Genomic_DNA"/>
</dbReference>
<dbReference type="AlphaFoldDB" id="X1L562"/>
<gene>
    <name evidence="3" type="ORF">S06H3_11181</name>
</gene>
<dbReference type="SUPFAM" id="SSF53383">
    <property type="entry name" value="PLP-dependent transferases"/>
    <property type="match status" value="1"/>
</dbReference>
<evidence type="ECO:0000313" key="3">
    <source>
        <dbReference type="EMBL" id="GAI14118.1"/>
    </source>
</evidence>
<proteinExistence type="predicted"/>
<dbReference type="GO" id="GO:0030170">
    <property type="term" value="F:pyridoxal phosphate binding"/>
    <property type="evidence" value="ECO:0007669"/>
    <property type="project" value="InterPro"/>
</dbReference>
<keyword evidence="2" id="KW-0663">Pyridoxal phosphate</keyword>
<dbReference type="Pfam" id="PF01053">
    <property type="entry name" value="Cys_Met_Meta_PP"/>
    <property type="match status" value="1"/>
</dbReference>
<evidence type="ECO:0000256" key="1">
    <source>
        <dbReference type="ARBA" id="ARBA00001933"/>
    </source>
</evidence>
<name>X1L562_9ZZZZ</name>
<dbReference type="Gene3D" id="3.90.1150.10">
    <property type="entry name" value="Aspartate Aminotransferase, domain 1"/>
    <property type="match status" value="1"/>
</dbReference>
<comment type="cofactor">
    <cofactor evidence="1">
        <name>pyridoxal 5'-phosphate</name>
        <dbReference type="ChEBI" id="CHEBI:597326"/>
    </cofactor>
</comment>
<evidence type="ECO:0000256" key="2">
    <source>
        <dbReference type="ARBA" id="ARBA00022898"/>
    </source>
</evidence>
<dbReference type="Gene3D" id="3.40.640.10">
    <property type="entry name" value="Type I PLP-dependent aspartate aminotransferase-like (Major domain)"/>
    <property type="match status" value="1"/>
</dbReference>
<feature type="non-terminal residue" evidence="3">
    <location>
        <position position="1"/>
    </location>
</feature>
<sequence>IDNTFATPYFLRPIEYGIDLVVHSTTKYLNGHCDVVSGAVVTTTDELTERIQFLLNAMGTCASPFDCWLVLRGIETLPVRMKQHEENAIAVANYLKGHPAVKRVFYPGLDSHPGHEIARRQMKGFGGIVSFELKEGIETVNRFLKRIKVFSLAESLGGVASLAEHPATMTHASMPKDYREKVGITDELVRLSVGLENIDDLIEDISQALEPR</sequence>
<reference evidence="3" key="1">
    <citation type="journal article" date="2014" name="Front. Microbiol.">
        <title>High frequency of phylogenetically diverse reductive dehalogenase-homologous genes in deep subseafloor sedimentary metagenomes.</title>
        <authorList>
            <person name="Kawai M."/>
            <person name="Futagami T."/>
            <person name="Toyoda A."/>
            <person name="Takaki Y."/>
            <person name="Nishi S."/>
            <person name="Hori S."/>
            <person name="Arai W."/>
            <person name="Tsubouchi T."/>
            <person name="Morono Y."/>
            <person name="Uchiyama I."/>
            <person name="Ito T."/>
            <person name="Fujiyama A."/>
            <person name="Inagaki F."/>
            <person name="Takami H."/>
        </authorList>
    </citation>
    <scope>NUCLEOTIDE SEQUENCE</scope>
    <source>
        <strain evidence="3">Expedition CK06-06</strain>
    </source>
</reference>
<dbReference type="GO" id="GO:0016846">
    <property type="term" value="F:carbon-sulfur lyase activity"/>
    <property type="evidence" value="ECO:0007669"/>
    <property type="project" value="TreeGrafter"/>
</dbReference>
<accession>X1L562</accession>
<evidence type="ECO:0008006" key="4">
    <source>
        <dbReference type="Google" id="ProtNLM"/>
    </source>
</evidence>
<dbReference type="GO" id="GO:0005737">
    <property type="term" value="C:cytoplasm"/>
    <property type="evidence" value="ECO:0007669"/>
    <property type="project" value="TreeGrafter"/>
</dbReference>
<dbReference type="PANTHER" id="PTHR11808">
    <property type="entry name" value="TRANS-SULFURATION ENZYME FAMILY MEMBER"/>
    <property type="match status" value="1"/>
</dbReference>
<organism evidence="3">
    <name type="scientific">marine sediment metagenome</name>
    <dbReference type="NCBI Taxonomy" id="412755"/>
    <lineage>
        <taxon>unclassified sequences</taxon>
        <taxon>metagenomes</taxon>
        <taxon>ecological metagenomes</taxon>
    </lineage>
</organism>
<comment type="caution">
    <text evidence="3">The sequence shown here is derived from an EMBL/GenBank/DDBJ whole genome shotgun (WGS) entry which is preliminary data.</text>
</comment>
<dbReference type="InterPro" id="IPR015422">
    <property type="entry name" value="PyrdxlP-dep_Trfase_small"/>
</dbReference>
<dbReference type="InterPro" id="IPR015424">
    <property type="entry name" value="PyrdxlP-dep_Trfase"/>
</dbReference>
<dbReference type="InterPro" id="IPR015421">
    <property type="entry name" value="PyrdxlP-dep_Trfase_major"/>
</dbReference>
<dbReference type="InterPro" id="IPR000277">
    <property type="entry name" value="Cys/Met-Metab_PyrdxlP-dep_enz"/>
</dbReference>
<dbReference type="FunFam" id="3.90.1150.10:FF:000008">
    <property type="entry name" value="Cystathionine gamma-synthase"/>
    <property type="match status" value="1"/>
</dbReference>
<dbReference type="GO" id="GO:0019346">
    <property type="term" value="P:transsulfuration"/>
    <property type="evidence" value="ECO:0007669"/>
    <property type="project" value="InterPro"/>
</dbReference>